<protein>
    <recommendedName>
        <fullName evidence="1">Retroviral polymerase SH3-like domain-containing protein</fullName>
    </recommendedName>
</protein>
<feature type="domain" description="Retroviral polymerase SH3-like" evidence="1">
    <location>
        <begin position="40"/>
        <end position="67"/>
    </location>
</feature>
<gene>
    <name evidence="2" type="ORF">Acr_07g0010010</name>
</gene>
<reference evidence="2 3" key="1">
    <citation type="submission" date="2019-07" db="EMBL/GenBank/DDBJ databases">
        <title>De Novo Assembly of kiwifruit Actinidia rufa.</title>
        <authorList>
            <person name="Sugita-Konishi S."/>
            <person name="Sato K."/>
            <person name="Mori E."/>
            <person name="Abe Y."/>
            <person name="Kisaki G."/>
            <person name="Hamano K."/>
            <person name="Suezawa K."/>
            <person name="Otani M."/>
            <person name="Fukuda T."/>
            <person name="Manabe T."/>
            <person name="Gomi K."/>
            <person name="Tabuchi M."/>
            <person name="Akimitsu K."/>
            <person name="Kataoka I."/>
        </authorList>
    </citation>
    <scope>NUCLEOTIDE SEQUENCE [LARGE SCALE GENOMIC DNA]</scope>
    <source>
        <strain evidence="3">cv. Fuchu</strain>
    </source>
</reference>
<dbReference type="Proteomes" id="UP000585474">
    <property type="component" value="Unassembled WGS sequence"/>
</dbReference>
<dbReference type="Pfam" id="PF25597">
    <property type="entry name" value="SH3_retrovirus"/>
    <property type="match status" value="1"/>
</dbReference>
<evidence type="ECO:0000259" key="1">
    <source>
        <dbReference type="Pfam" id="PF25597"/>
    </source>
</evidence>
<name>A0A7J0EWE5_9ERIC</name>
<sequence>MSIVKCLLRGMNVPKHFWHMVVLTPAFLVPLAGYYKNRLPAHTKLDDKEVRCIFLGYSTMSKGYRCTPSFPDSNAMTIPANLDGFPHPIPLFESPPIQVPPASATRAPLKVYTRRALPSKPFPDYS</sequence>
<dbReference type="EMBL" id="BJWL01000007">
    <property type="protein sequence ID" value="GFY90804.1"/>
    <property type="molecule type" value="Genomic_DNA"/>
</dbReference>
<dbReference type="OrthoDB" id="1305140at2759"/>
<dbReference type="AlphaFoldDB" id="A0A7J0EWE5"/>
<dbReference type="InterPro" id="IPR057670">
    <property type="entry name" value="SH3_retrovirus"/>
</dbReference>
<accession>A0A7J0EWE5</accession>
<keyword evidence="3" id="KW-1185">Reference proteome</keyword>
<organism evidence="2 3">
    <name type="scientific">Actinidia rufa</name>
    <dbReference type="NCBI Taxonomy" id="165716"/>
    <lineage>
        <taxon>Eukaryota</taxon>
        <taxon>Viridiplantae</taxon>
        <taxon>Streptophyta</taxon>
        <taxon>Embryophyta</taxon>
        <taxon>Tracheophyta</taxon>
        <taxon>Spermatophyta</taxon>
        <taxon>Magnoliopsida</taxon>
        <taxon>eudicotyledons</taxon>
        <taxon>Gunneridae</taxon>
        <taxon>Pentapetalae</taxon>
        <taxon>asterids</taxon>
        <taxon>Ericales</taxon>
        <taxon>Actinidiaceae</taxon>
        <taxon>Actinidia</taxon>
    </lineage>
</organism>
<proteinExistence type="predicted"/>
<evidence type="ECO:0000313" key="2">
    <source>
        <dbReference type="EMBL" id="GFY90804.1"/>
    </source>
</evidence>
<comment type="caution">
    <text evidence="2">The sequence shown here is derived from an EMBL/GenBank/DDBJ whole genome shotgun (WGS) entry which is preliminary data.</text>
</comment>
<evidence type="ECO:0000313" key="3">
    <source>
        <dbReference type="Proteomes" id="UP000585474"/>
    </source>
</evidence>